<dbReference type="InterPro" id="IPR036264">
    <property type="entry name" value="Bact_exopeptidase_dim_dom"/>
</dbReference>
<comment type="caution">
    <text evidence="1">The sequence shown here is derived from an EMBL/GenBank/DDBJ whole genome shotgun (WGS) entry which is preliminary data.</text>
</comment>
<dbReference type="Proteomes" id="UP001219568">
    <property type="component" value="Unassembled WGS sequence"/>
</dbReference>
<evidence type="ECO:0000313" key="1">
    <source>
        <dbReference type="EMBL" id="KAJ6048070.1"/>
    </source>
</evidence>
<dbReference type="AlphaFoldDB" id="A0AAD6IIF3"/>
<reference evidence="1" key="2">
    <citation type="submission" date="2023-01" db="EMBL/GenBank/DDBJ databases">
        <authorList>
            <person name="Petersen C."/>
        </authorList>
    </citation>
    <scope>NUCLEOTIDE SEQUENCE</scope>
    <source>
        <strain evidence="1">IBT 15450</strain>
    </source>
</reference>
<dbReference type="SUPFAM" id="SSF55031">
    <property type="entry name" value="Bacterial exopeptidase dimerisation domain"/>
    <property type="match status" value="1"/>
</dbReference>
<sequence>MPGRIRLLGTPATSAGAYEDVHACFTTHTAPSQFFKASFTGTAYGISLSISKFTVSFKGKPVNAALALYQVVYALDAVSVAYSAIGLHCQQIKEHERIHFIIENGGAAANVIPVAATSENQVHSGSLKERRELKGS</sequence>
<evidence type="ECO:0000313" key="2">
    <source>
        <dbReference type="Proteomes" id="UP001219568"/>
    </source>
</evidence>
<accession>A0AAD6IIF3</accession>
<gene>
    <name evidence="1" type="ORF">N7460_004217</name>
</gene>
<dbReference type="Gene3D" id="3.40.630.10">
    <property type="entry name" value="Zn peptidases"/>
    <property type="match status" value="1"/>
</dbReference>
<keyword evidence="2" id="KW-1185">Reference proteome</keyword>
<dbReference type="PANTHER" id="PTHR30575:SF0">
    <property type="entry name" value="XAA-ARG DIPEPTIDASE"/>
    <property type="match status" value="1"/>
</dbReference>
<dbReference type="PANTHER" id="PTHR30575">
    <property type="entry name" value="PEPTIDASE M20"/>
    <property type="match status" value="1"/>
</dbReference>
<name>A0AAD6IIF3_PENCN</name>
<protein>
    <submittedName>
        <fullName evidence="1">Uncharacterized protein</fullName>
    </submittedName>
</protein>
<reference evidence="1" key="1">
    <citation type="journal article" date="2023" name="IMA Fungus">
        <title>Comparative genomic study of the Penicillium genus elucidates a diverse pangenome and 15 lateral gene transfer events.</title>
        <authorList>
            <person name="Petersen C."/>
            <person name="Sorensen T."/>
            <person name="Nielsen M.R."/>
            <person name="Sondergaard T.E."/>
            <person name="Sorensen J.L."/>
            <person name="Fitzpatrick D.A."/>
            <person name="Frisvad J.C."/>
            <person name="Nielsen K.L."/>
        </authorList>
    </citation>
    <scope>NUCLEOTIDE SEQUENCE</scope>
    <source>
        <strain evidence="1">IBT 15450</strain>
    </source>
</reference>
<dbReference type="GO" id="GO:0016805">
    <property type="term" value="F:dipeptidase activity"/>
    <property type="evidence" value="ECO:0007669"/>
    <property type="project" value="TreeGrafter"/>
</dbReference>
<dbReference type="Gene3D" id="3.30.70.360">
    <property type="match status" value="1"/>
</dbReference>
<organism evidence="1 2">
    <name type="scientific">Penicillium canescens</name>
    <dbReference type="NCBI Taxonomy" id="5083"/>
    <lineage>
        <taxon>Eukaryota</taxon>
        <taxon>Fungi</taxon>
        <taxon>Dikarya</taxon>
        <taxon>Ascomycota</taxon>
        <taxon>Pezizomycotina</taxon>
        <taxon>Eurotiomycetes</taxon>
        <taxon>Eurotiomycetidae</taxon>
        <taxon>Eurotiales</taxon>
        <taxon>Aspergillaceae</taxon>
        <taxon>Penicillium</taxon>
    </lineage>
</organism>
<proteinExistence type="predicted"/>
<dbReference type="EMBL" id="JAQJZL010000003">
    <property type="protein sequence ID" value="KAJ6048070.1"/>
    <property type="molecule type" value="Genomic_DNA"/>
</dbReference>
<dbReference type="InterPro" id="IPR052030">
    <property type="entry name" value="Peptidase_M20/M20A_hydrolases"/>
</dbReference>